<evidence type="ECO:0000259" key="1">
    <source>
        <dbReference type="Pfam" id="PF07883"/>
    </source>
</evidence>
<dbReference type="Pfam" id="PF07883">
    <property type="entry name" value="Cupin_2"/>
    <property type="match status" value="1"/>
</dbReference>
<dbReference type="InterPro" id="IPR014710">
    <property type="entry name" value="RmlC-like_jellyroll"/>
</dbReference>
<dbReference type="Gene3D" id="2.60.120.10">
    <property type="entry name" value="Jelly Rolls"/>
    <property type="match status" value="1"/>
</dbReference>
<dbReference type="Proteomes" id="UP000175691">
    <property type="component" value="Unassembled WGS sequence"/>
</dbReference>
<dbReference type="EMBL" id="MDHN01000041">
    <property type="protein sequence ID" value="OFC69136.1"/>
    <property type="molecule type" value="Genomic_DNA"/>
</dbReference>
<proteinExistence type="predicted"/>
<dbReference type="STRING" id="1656094.BFC18_20620"/>
<name>A0A1E7Z6I1_9ALTE</name>
<dbReference type="SUPFAM" id="SSF51182">
    <property type="entry name" value="RmlC-like cupins"/>
    <property type="match status" value="1"/>
</dbReference>
<dbReference type="PANTHER" id="PTHR43698:SF1">
    <property type="entry name" value="BLL4564 PROTEIN"/>
    <property type="match status" value="1"/>
</dbReference>
<dbReference type="InterPro" id="IPR011051">
    <property type="entry name" value="RmlC_Cupin_sf"/>
</dbReference>
<organism evidence="2 3">
    <name type="scientific">Alteromonas confluentis</name>
    <dbReference type="NCBI Taxonomy" id="1656094"/>
    <lineage>
        <taxon>Bacteria</taxon>
        <taxon>Pseudomonadati</taxon>
        <taxon>Pseudomonadota</taxon>
        <taxon>Gammaproteobacteria</taxon>
        <taxon>Alteromonadales</taxon>
        <taxon>Alteromonadaceae</taxon>
        <taxon>Alteromonas/Salinimonas group</taxon>
        <taxon>Alteromonas</taxon>
    </lineage>
</organism>
<protein>
    <submittedName>
        <fullName evidence="2">Cupin</fullName>
    </submittedName>
</protein>
<feature type="domain" description="Cupin type-2" evidence="1">
    <location>
        <begin position="50"/>
        <end position="116"/>
    </location>
</feature>
<gene>
    <name evidence="2" type="ORF">BFC18_20620</name>
</gene>
<evidence type="ECO:0000313" key="2">
    <source>
        <dbReference type="EMBL" id="OFC69136.1"/>
    </source>
</evidence>
<dbReference type="CDD" id="cd02233">
    <property type="entry name" value="cupin_HNL-like"/>
    <property type="match status" value="1"/>
</dbReference>
<dbReference type="PANTHER" id="PTHR43698">
    <property type="entry name" value="RIBD C-TERMINAL DOMAIN CONTAINING PROTEIN"/>
    <property type="match status" value="1"/>
</dbReference>
<evidence type="ECO:0000313" key="3">
    <source>
        <dbReference type="Proteomes" id="UP000175691"/>
    </source>
</evidence>
<keyword evidence="3" id="KW-1185">Reference proteome</keyword>
<comment type="caution">
    <text evidence="2">The sequence shown here is derived from an EMBL/GenBank/DDBJ whole genome shotgun (WGS) entry which is preliminary data.</text>
</comment>
<accession>A0A1E7Z6I1</accession>
<sequence>MSEELKNKDFKIVRASEFEAIDGGNKTFTGRVHLSGLFSAPEPSKVGVGIVNFDVGARSHWHTHPLGQILVVTRGVGWHQCEGGPKHEIREGDIIWCNCGRRHWHGATDKTSMQHIAINENKDGNVVDWMEPVTDEQFLETPVT</sequence>
<reference evidence="2 3" key="1">
    <citation type="submission" date="2016-08" db="EMBL/GenBank/DDBJ databases">
        <authorList>
            <person name="Seilhamer J.J."/>
        </authorList>
    </citation>
    <scope>NUCLEOTIDE SEQUENCE [LARGE SCALE GENOMIC DNA]</scope>
    <source>
        <strain evidence="2 3">KCTC 42603</strain>
    </source>
</reference>
<dbReference type="AlphaFoldDB" id="A0A1E7Z6I1"/>
<dbReference type="OrthoDB" id="9802489at2"/>
<dbReference type="InterPro" id="IPR047263">
    <property type="entry name" value="HNL-like_cupin"/>
</dbReference>
<dbReference type="InterPro" id="IPR013096">
    <property type="entry name" value="Cupin_2"/>
</dbReference>
<dbReference type="RefSeq" id="WP_070127335.1">
    <property type="nucleotide sequence ID" value="NZ_MDHN01000041.1"/>
</dbReference>